<evidence type="ECO:0000256" key="4">
    <source>
        <dbReference type="ARBA" id="ARBA00022989"/>
    </source>
</evidence>
<comment type="subcellular location">
    <subcellularLocation>
        <location evidence="1">Cell membrane</location>
        <topology evidence="1">Multi-pass membrane protein</topology>
    </subcellularLocation>
</comment>
<dbReference type="Proteomes" id="UP000316008">
    <property type="component" value="Unassembled WGS sequence"/>
</dbReference>
<organism evidence="8 9">
    <name type="scientific">Fluviicola chungangensis</name>
    <dbReference type="NCBI Taxonomy" id="2597671"/>
    <lineage>
        <taxon>Bacteria</taxon>
        <taxon>Pseudomonadati</taxon>
        <taxon>Bacteroidota</taxon>
        <taxon>Flavobacteriia</taxon>
        <taxon>Flavobacteriales</taxon>
        <taxon>Crocinitomicaceae</taxon>
        <taxon>Fluviicola</taxon>
    </lineage>
</organism>
<keyword evidence="9" id="KW-1185">Reference proteome</keyword>
<dbReference type="CDD" id="cd16015">
    <property type="entry name" value="LTA_synthase"/>
    <property type="match status" value="1"/>
</dbReference>
<evidence type="ECO:0000256" key="2">
    <source>
        <dbReference type="ARBA" id="ARBA00022475"/>
    </source>
</evidence>
<evidence type="ECO:0000259" key="7">
    <source>
        <dbReference type="Pfam" id="PF00884"/>
    </source>
</evidence>
<dbReference type="InterPro" id="IPR050448">
    <property type="entry name" value="OpgB/LTA_synthase_biosynth"/>
</dbReference>
<feature type="transmembrane region" description="Helical" evidence="6">
    <location>
        <begin position="12"/>
        <end position="32"/>
    </location>
</feature>
<protein>
    <submittedName>
        <fullName evidence="8">Sulfatase-like hydrolase/transferase</fullName>
    </submittedName>
</protein>
<evidence type="ECO:0000256" key="5">
    <source>
        <dbReference type="ARBA" id="ARBA00023136"/>
    </source>
</evidence>
<gene>
    <name evidence="8" type="ORF">FO442_07765</name>
</gene>
<feature type="transmembrane region" description="Helical" evidence="6">
    <location>
        <begin position="131"/>
        <end position="149"/>
    </location>
</feature>
<keyword evidence="5 6" id="KW-0472">Membrane</keyword>
<comment type="caution">
    <text evidence="8">The sequence shown here is derived from an EMBL/GenBank/DDBJ whole genome shotgun (WGS) entry which is preliminary data.</text>
</comment>
<proteinExistence type="predicted"/>
<dbReference type="AlphaFoldDB" id="A0A556N0D2"/>
<accession>A0A556N0D2</accession>
<keyword evidence="4 6" id="KW-1133">Transmembrane helix</keyword>
<sequence length="800" mass="94561">MNLLKSIFKRVLPYFLSFFLVLVISRIFQMIMEPDEIFRTKIKTEYHVKGMLMDLLLALLVSATGSVLIILSSLFFRKIHLFFLHLLAIIAILCNYALTVYFVKTNQLLGDVFYQLSYSELTTSANLDSNLTFFSVTFPVALLCIYFFVGFRLRKVRFNKLVFIGFVSLMSLSFIAYPWKVINSRDYVGDMVINNKLIAFIGVSERHFFGENELDRVNTSVFKQLDDSFFPDPSVRDEEYSLIHELKPQSELGNYLNKSSKGPPNIVIIVVESLSTFLIGNNENNPCHFMPFLDSLSKKSLYFPNFMSTCERTHNVLPAALASTPNPPEKEFMQKEEYPRHWSLVSLLDPYYSRFYCGVDLGFANMNEFMEYNQVDYQVHSWEPQFSTETNGMANFWGYSDDQLFEKSFVDDRKHQQKQPKLDIFLTISTHEPFCYPNKKQYIARVLKKLMHSRCTIRQREEILRLSEIYGSYLFTDDALKNYFQKASKKSTYDNTIFFIFGDHGNPLFPRNEIQKYQTPLFIFSPLLKRTQQFHAISSHNDLAPTILNYLRINYPELELPKQVPFFGKEISFEKRFICKRTLPLITLDCETKHLIYGNHYQYEGQLYRIRKGMKLTPVNDPVLNDRLTGQLFAFRKLAQYYHENDKILPREQFQRFARKGKKTVLRKDFVKTIIHDQSRDQFIKLAAKIRIKKGWKALEVELTGEIFLNNRKELDEFVRLCYALERIKKKKMVRWDDHRPKLQDPLQVKKWNKITYSFCIDVRKYSLEDQKYELVYYLFNPQKNNVKLRKGMIQVVAWK</sequence>
<name>A0A556N0D2_9FLAO</name>
<dbReference type="Gene3D" id="3.40.720.10">
    <property type="entry name" value="Alkaline Phosphatase, subunit A"/>
    <property type="match status" value="1"/>
</dbReference>
<dbReference type="InterPro" id="IPR017850">
    <property type="entry name" value="Alkaline_phosphatase_core_sf"/>
</dbReference>
<evidence type="ECO:0000256" key="3">
    <source>
        <dbReference type="ARBA" id="ARBA00022692"/>
    </source>
</evidence>
<dbReference type="OrthoDB" id="9777768at2"/>
<evidence type="ECO:0000313" key="8">
    <source>
        <dbReference type="EMBL" id="TSJ45642.1"/>
    </source>
</evidence>
<dbReference type="EMBL" id="VLPL01000003">
    <property type="protein sequence ID" value="TSJ45642.1"/>
    <property type="molecule type" value="Genomic_DNA"/>
</dbReference>
<keyword evidence="3 6" id="KW-0812">Transmembrane</keyword>
<dbReference type="GO" id="GO:0016787">
    <property type="term" value="F:hydrolase activity"/>
    <property type="evidence" value="ECO:0007669"/>
    <property type="project" value="UniProtKB-KW"/>
</dbReference>
<dbReference type="PANTHER" id="PTHR47371:SF3">
    <property type="entry name" value="PHOSPHOGLYCEROL TRANSFERASE I"/>
    <property type="match status" value="1"/>
</dbReference>
<dbReference type="GO" id="GO:0016740">
    <property type="term" value="F:transferase activity"/>
    <property type="evidence" value="ECO:0007669"/>
    <property type="project" value="UniProtKB-KW"/>
</dbReference>
<keyword evidence="2" id="KW-1003">Cell membrane</keyword>
<feature type="domain" description="Sulfatase N-terminal" evidence="7">
    <location>
        <begin position="264"/>
        <end position="551"/>
    </location>
</feature>
<dbReference type="RefSeq" id="WP_144332599.1">
    <property type="nucleotide sequence ID" value="NZ_VLPL01000003.1"/>
</dbReference>
<evidence type="ECO:0000256" key="1">
    <source>
        <dbReference type="ARBA" id="ARBA00004651"/>
    </source>
</evidence>
<dbReference type="PANTHER" id="PTHR47371">
    <property type="entry name" value="LIPOTEICHOIC ACID SYNTHASE"/>
    <property type="match status" value="1"/>
</dbReference>
<feature type="transmembrane region" description="Helical" evidence="6">
    <location>
        <begin position="83"/>
        <end position="103"/>
    </location>
</feature>
<evidence type="ECO:0000313" key="9">
    <source>
        <dbReference type="Proteomes" id="UP000316008"/>
    </source>
</evidence>
<feature type="transmembrane region" description="Helical" evidence="6">
    <location>
        <begin position="161"/>
        <end position="179"/>
    </location>
</feature>
<keyword evidence="8" id="KW-0808">Transferase</keyword>
<dbReference type="GO" id="GO:0005886">
    <property type="term" value="C:plasma membrane"/>
    <property type="evidence" value="ECO:0007669"/>
    <property type="project" value="UniProtKB-SubCell"/>
</dbReference>
<reference evidence="8 9" key="1">
    <citation type="submission" date="2019-07" db="EMBL/GenBank/DDBJ databases">
        <authorList>
            <person name="Huq M.A."/>
        </authorList>
    </citation>
    <scope>NUCLEOTIDE SEQUENCE [LARGE SCALE GENOMIC DNA]</scope>
    <source>
        <strain evidence="8 9">MAH-3</strain>
    </source>
</reference>
<evidence type="ECO:0000256" key="6">
    <source>
        <dbReference type="SAM" id="Phobius"/>
    </source>
</evidence>
<feature type="transmembrane region" description="Helical" evidence="6">
    <location>
        <begin position="52"/>
        <end position="76"/>
    </location>
</feature>
<dbReference type="SUPFAM" id="SSF53649">
    <property type="entry name" value="Alkaline phosphatase-like"/>
    <property type="match status" value="1"/>
</dbReference>
<keyword evidence="8" id="KW-0378">Hydrolase</keyword>
<dbReference type="Pfam" id="PF00884">
    <property type="entry name" value="Sulfatase"/>
    <property type="match status" value="1"/>
</dbReference>
<dbReference type="InterPro" id="IPR000917">
    <property type="entry name" value="Sulfatase_N"/>
</dbReference>